<name>A0A644ZJ28_9ZZZZ</name>
<protein>
    <submittedName>
        <fullName evidence="1">Uncharacterized protein</fullName>
    </submittedName>
</protein>
<proteinExistence type="predicted"/>
<accession>A0A644ZJ28</accession>
<evidence type="ECO:0000313" key="1">
    <source>
        <dbReference type="EMBL" id="MPM37774.1"/>
    </source>
</evidence>
<organism evidence="1">
    <name type="scientific">bioreactor metagenome</name>
    <dbReference type="NCBI Taxonomy" id="1076179"/>
    <lineage>
        <taxon>unclassified sequences</taxon>
        <taxon>metagenomes</taxon>
        <taxon>ecological metagenomes</taxon>
    </lineage>
</organism>
<reference evidence="1" key="1">
    <citation type="submission" date="2019-08" db="EMBL/GenBank/DDBJ databases">
        <authorList>
            <person name="Kucharzyk K."/>
            <person name="Murdoch R.W."/>
            <person name="Higgins S."/>
            <person name="Loffler F."/>
        </authorList>
    </citation>
    <scope>NUCLEOTIDE SEQUENCE</scope>
</reference>
<comment type="caution">
    <text evidence="1">The sequence shown here is derived from an EMBL/GenBank/DDBJ whole genome shotgun (WGS) entry which is preliminary data.</text>
</comment>
<gene>
    <name evidence="1" type="ORF">SDC9_84393</name>
</gene>
<dbReference type="AlphaFoldDB" id="A0A644ZJ28"/>
<dbReference type="EMBL" id="VSSQ01008061">
    <property type="protein sequence ID" value="MPM37774.1"/>
    <property type="molecule type" value="Genomic_DNA"/>
</dbReference>
<sequence>MRGMVIAIIKNPMHIYGSSADGEKSVVTNSPSTKLLRALKTVAQPTASQPSTYLLKTMSLAV</sequence>